<reference evidence="6 7" key="1">
    <citation type="submission" date="2016-11" db="EMBL/GenBank/DDBJ databases">
        <authorList>
            <person name="Jaros S."/>
            <person name="Januszkiewicz K."/>
            <person name="Wedrychowicz H."/>
        </authorList>
    </citation>
    <scope>NUCLEOTIDE SEQUENCE [LARGE SCALE GENOMIC DNA]</scope>
    <source>
        <strain evidence="6 7">DSM 19436</strain>
    </source>
</reference>
<dbReference type="GO" id="GO:0003700">
    <property type="term" value="F:DNA-binding transcription factor activity"/>
    <property type="evidence" value="ECO:0007669"/>
    <property type="project" value="InterPro"/>
</dbReference>
<dbReference type="InterPro" id="IPR036388">
    <property type="entry name" value="WH-like_DNA-bd_sf"/>
</dbReference>
<evidence type="ECO:0000256" key="3">
    <source>
        <dbReference type="ARBA" id="ARBA00023125"/>
    </source>
</evidence>
<dbReference type="PANTHER" id="PTHR30537:SF21">
    <property type="entry name" value="HTH-TYPE TRANSCRIPTIONAL REGULATOR SINR-RELATED"/>
    <property type="match status" value="1"/>
</dbReference>
<keyword evidence="2" id="KW-0805">Transcription regulation</keyword>
<accession>A0A1M5H819</accession>
<dbReference type="InterPro" id="IPR000847">
    <property type="entry name" value="LysR_HTH_N"/>
</dbReference>
<comment type="similarity">
    <text evidence="1">Belongs to the LysR transcriptional regulatory family.</text>
</comment>
<dbReference type="AlphaFoldDB" id="A0A1M5H819"/>
<keyword evidence="4" id="KW-0804">Transcription</keyword>
<dbReference type="PRINTS" id="PR00039">
    <property type="entry name" value="HTHLYSR"/>
</dbReference>
<dbReference type="PROSITE" id="PS50931">
    <property type="entry name" value="HTH_LYSR"/>
    <property type="match status" value="1"/>
</dbReference>
<name>A0A1M5H819_9HYPH</name>
<dbReference type="Pfam" id="PF00126">
    <property type="entry name" value="HTH_1"/>
    <property type="match status" value="1"/>
</dbReference>
<dbReference type="SUPFAM" id="SSF46785">
    <property type="entry name" value="Winged helix' DNA-binding domain"/>
    <property type="match status" value="1"/>
</dbReference>
<dbReference type="PANTHER" id="PTHR30537">
    <property type="entry name" value="HTH-TYPE TRANSCRIPTIONAL REGULATOR"/>
    <property type="match status" value="1"/>
</dbReference>
<keyword evidence="3" id="KW-0238">DNA-binding</keyword>
<evidence type="ECO:0000259" key="5">
    <source>
        <dbReference type="PROSITE" id="PS50931"/>
    </source>
</evidence>
<dbReference type="FunFam" id="1.10.10.10:FF:000001">
    <property type="entry name" value="LysR family transcriptional regulator"/>
    <property type="match status" value="1"/>
</dbReference>
<evidence type="ECO:0000256" key="1">
    <source>
        <dbReference type="ARBA" id="ARBA00009437"/>
    </source>
</evidence>
<dbReference type="EMBL" id="FQUP01000003">
    <property type="protein sequence ID" value="SHG12058.1"/>
    <property type="molecule type" value="Genomic_DNA"/>
</dbReference>
<keyword evidence="7" id="KW-1185">Reference proteome</keyword>
<evidence type="ECO:0000313" key="6">
    <source>
        <dbReference type="EMBL" id="SHG12058.1"/>
    </source>
</evidence>
<protein>
    <submittedName>
        <fullName evidence="6">Transcriptional regulator, LysR family</fullName>
    </submittedName>
</protein>
<dbReference type="Gene3D" id="1.10.10.10">
    <property type="entry name" value="Winged helix-like DNA-binding domain superfamily/Winged helix DNA-binding domain"/>
    <property type="match status" value="1"/>
</dbReference>
<feature type="domain" description="HTH lysR-type" evidence="5">
    <location>
        <begin position="2"/>
        <end position="59"/>
    </location>
</feature>
<dbReference type="Pfam" id="PF03466">
    <property type="entry name" value="LysR_substrate"/>
    <property type="match status" value="1"/>
</dbReference>
<evidence type="ECO:0000256" key="4">
    <source>
        <dbReference type="ARBA" id="ARBA00023163"/>
    </source>
</evidence>
<dbReference type="SUPFAM" id="SSF53850">
    <property type="entry name" value="Periplasmic binding protein-like II"/>
    <property type="match status" value="1"/>
</dbReference>
<dbReference type="Proteomes" id="UP000184485">
    <property type="component" value="Unassembled WGS sequence"/>
</dbReference>
<dbReference type="InterPro" id="IPR005119">
    <property type="entry name" value="LysR_subst-bd"/>
</dbReference>
<sequence length="310" mass="33621">MVDINALRMFEKVATLKSFTSSARALGVPKSNVSRAIARLEDELGTRLFQRTTRDVVLTMTGEALLERSPGIIAKLSEALDYVRSLAGQPRGLLKISAGVGFGVNVLAEQLPGFLLLYPDIEIALDLDSRPADLVADAVDIAVRMGPLPDSGMVAVKLGEIRRYLCAAPSYIERRGRPSSIDHIAQHDTIDMPGQNGRARAWTFSRGGKTTRVEIKPRLAVNEALTVHRLVSNGAGLGILSGYICAPQIVEGRLVHLFPDWSPTPVEVNLLFPSRRELSPVVRAFVDYMKQVSGPGSLWMQDPLAVSSAG</sequence>
<dbReference type="Gene3D" id="3.40.190.290">
    <property type="match status" value="1"/>
</dbReference>
<gene>
    <name evidence="6" type="ORF">SAMN02745157_3656</name>
</gene>
<dbReference type="STRING" id="1122133.SAMN02745157_3656"/>
<evidence type="ECO:0000313" key="7">
    <source>
        <dbReference type="Proteomes" id="UP000184485"/>
    </source>
</evidence>
<dbReference type="InterPro" id="IPR058163">
    <property type="entry name" value="LysR-type_TF_proteobact-type"/>
</dbReference>
<dbReference type="CDD" id="cd08422">
    <property type="entry name" value="PBP2_CrgA_like"/>
    <property type="match status" value="1"/>
</dbReference>
<organism evidence="6 7">
    <name type="scientific">Kaistia soli DSM 19436</name>
    <dbReference type="NCBI Taxonomy" id="1122133"/>
    <lineage>
        <taxon>Bacteria</taxon>
        <taxon>Pseudomonadati</taxon>
        <taxon>Pseudomonadota</taxon>
        <taxon>Alphaproteobacteria</taxon>
        <taxon>Hyphomicrobiales</taxon>
        <taxon>Kaistiaceae</taxon>
        <taxon>Kaistia</taxon>
    </lineage>
</organism>
<dbReference type="InterPro" id="IPR036390">
    <property type="entry name" value="WH_DNA-bd_sf"/>
</dbReference>
<proteinExistence type="inferred from homology"/>
<dbReference type="GO" id="GO:0006351">
    <property type="term" value="P:DNA-templated transcription"/>
    <property type="evidence" value="ECO:0007669"/>
    <property type="project" value="TreeGrafter"/>
</dbReference>
<dbReference type="GO" id="GO:0043565">
    <property type="term" value="F:sequence-specific DNA binding"/>
    <property type="evidence" value="ECO:0007669"/>
    <property type="project" value="TreeGrafter"/>
</dbReference>
<evidence type="ECO:0000256" key="2">
    <source>
        <dbReference type="ARBA" id="ARBA00023015"/>
    </source>
</evidence>